<reference evidence="3 4" key="1">
    <citation type="submission" date="2018-08" db="EMBL/GenBank/DDBJ databases">
        <title>Actinomadura jelena sp. nov., a novel Actinomycete isolated from soil in Chad.</title>
        <authorList>
            <person name="Shi L."/>
        </authorList>
    </citation>
    <scope>NUCLEOTIDE SEQUENCE [LARGE SCALE GENOMIC DNA]</scope>
    <source>
        <strain evidence="3 4">NEAU-G17</strain>
    </source>
</reference>
<comment type="caution">
    <text evidence="3">The sequence shown here is derived from an EMBL/GenBank/DDBJ whole genome shotgun (WGS) entry which is preliminary data.</text>
</comment>
<name>A0A372JQ23_9ACTN</name>
<keyword evidence="2" id="KW-1133">Transmembrane helix</keyword>
<evidence type="ECO:0000256" key="2">
    <source>
        <dbReference type="SAM" id="Phobius"/>
    </source>
</evidence>
<evidence type="ECO:0000256" key="1">
    <source>
        <dbReference type="SAM" id="MobiDB-lite"/>
    </source>
</evidence>
<organism evidence="3 4">
    <name type="scientific">Actinomadura logoneensis</name>
    <dbReference type="NCBI Taxonomy" id="2293572"/>
    <lineage>
        <taxon>Bacteria</taxon>
        <taxon>Bacillati</taxon>
        <taxon>Actinomycetota</taxon>
        <taxon>Actinomycetes</taxon>
        <taxon>Streptosporangiales</taxon>
        <taxon>Thermomonosporaceae</taxon>
        <taxon>Actinomadura</taxon>
    </lineage>
</organism>
<keyword evidence="2" id="KW-0812">Transmembrane</keyword>
<feature type="region of interest" description="Disordered" evidence="1">
    <location>
        <begin position="1"/>
        <end position="58"/>
    </location>
</feature>
<dbReference type="Proteomes" id="UP000261811">
    <property type="component" value="Unassembled WGS sequence"/>
</dbReference>
<evidence type="ECO:0000313" key="3">
    <source>
        <dbReference type="EMBL" id="RFU42135.1"/>
    </source>
</evidence>
<proteinExistence type="predicted"/>
<accession>A0A372JQ23</accession>
<gene>
    <name evidence="3" type="ORF">DZF91_08200</name>
</gene>
<feature type="transmembrane region" description="Helical" evidence="2">
    <location>
        <begin position="65"/>
        <end position="87"/>
    </location>
</feature>
<dbReference type="EMBL" id="QURH01000155">
    <property type="protein sequence ID" value="RFU42135.1"/>
    <property type="molecule type" value="Genomic_DNA"/>
</dbReference>
<evidence type="ECO:0000313" key="4">
    <source>
        <dbReference type="Proteomes" id="UP000261811"/>
    </source>
</evidence>
<dbReference type="AlphaFoldDB" id="A0A372JQ23"/>
<keyword evidence="4" id="KW-1185">Reference proteome</keyword>
<feature type="compositionally biased region" description="Gly residues" evidence="1">
    <location>
        <begin position="10"/>
        <end position="22"/>
    </location>
</feature>
<protein>
    <submittedName>
        <fullName evidence="3">Uncharacterized protein</fullName>
    </submittedName>
</protein>
<sequence length="253" mass="27186">MPPPMQHPGGPQGAPGGPGGTGPQATVPDPRYQEPHQYAGEQEFQPAGRRERRAAKRAQRGPRRWLWLVVVAGVFVAAVAGAGVFFIQTARAGYYIGEENGNVVLFRGTTQKMPMISLSRKADRQPNPPIKVSDLPQDRAQAVRATYTVKGPAALDDLVRAVCRYSLRDDGGKVAVRRGVEQNDCAPTTVRPGTITLAELPVSDQNSVRDGKFSYIGVAAADKKIAELSARVELCRGAHPTIKDCPAPSRGRS</sequence>
<keyword evidence="2" id="KW-0472">Membrane</keyword>